<comment type="similarity">
    <text evidence="1">Belongs to the LysR transcriptional regulatory family.</text>
</comment>
<dbReference type="InterPro" id="IPR036388">
    <property type="entry name" value="WH-like_DNA-bd_sf"/>
</dbReference>
<dbReference type="PROSITE" id="PS50931">
    <property type="entry name" value="HTH_LYSR"/>
    <property type="match status" value="1"/>
</dbReference>
<dbReference type="FunFam" id="1.10.10.10:FF:000001">
    <property type="entry name" value="LysR family transcriptional regulator"/>
    <property type="match status" value="1"/>
</dbReference>
<keyword evidence="4" id="KW-0804">Transcription</keyword>
<dbReference type="Gene3D" id="1.10.10.10">
    <property type="entry name" value="Winged helix-like DNA-binding domain superfamily/Winged helix DNA-binding domain"/>
    <property type="match status" value="1"/>
</dbReference>
<proteinExistence type="inferred from homology"/>
<keyword evidence="2" id="KW-0805">Transcription regulation</keyword>
<feature type="domain" description="HTH lysR-type" evidence="5">
    <location>
        <begin position="9"/>
        <end position="66"/>
    </location>
</feature>
<dbReference type="Pfam" id="PF00126">
    <property type="entry name" value="HTH_1"/>
    <property type="match status" value="1"/>
</dbReference>
<evidence type="ECO:0000256" key="4">
    <source>
        <dbReference type="ARBA" id="ARBA00023163"/>
    </source>
</evidence>
<evidence type="ECO:0000256" key="2">
    <source>
        <dbReference type="ARBA" id="ARBA00023015"/>
    </source>
</evidence>
<sequence length="308" mass="34744">MLSDGGNMDKLESMQVYISVVDAHSFARAAEMLGLPRSTVSRVIKELEAWLGIQLLKRTTRKLSVTADGQRYYEECKRVLADIATMESSFPGRAAQPKGRFKVGMPQSFARHCILPGLPEFLHQYPELELMLCSSDSVEDIIQEGYDCVIRTGRIDDSTTLVARPLANFKWVILASPHYIDLYGRPESLADLKQHRAVGYLNHRTGRTTDWFFTLDGEDVALRMKETLIVDDTDAYIQAGVQGLGLVRIASYLAVPYLQSGALVSCMDNFSFDLPLSLVYPQNRYLPPSVRVFYDWCRGLLTSPERYP</sequence>
<evidence type="ECO:0000256" key="1">
    <source>
        <dbReference type="ARBA" id="ARBA00009437"/>
    </source>
</evidence>
<name>A0A6P1PUK7_9GAMM</name>
<accession>A0A6P1PUK7</accession>
<keyword evidence="7" id="KW-1185">Reference proteome</keyword>
<dbReference type="AlphaFoldDB" id="A0A6P1PUK7"/>
<dbReference type="KEGG" id="mint:C7M51_00233"/>
<organism evidence="6 7">
    <name type="scientific">Mixta intestinalis</name>
    <dbReference type="NCBI Taxonomy" id="1615494"/>
    <lineage>
        <taxon>Bacteria</taxon>
        <taxon>Pseudomonadati</taxon>
        <taxon>Pseudomonadota</taxon>
        <taxon>Gammaproteobacteria</taxon>
        <taxon>Enterobacterales</taxon>
        <taxon>Erwiniaceae</taxon>
        <taxon>Mixta</taxon>
    </lineage>
</organism>
<dbReference type="InterPro" id="IPR058163">
    <property type="entry name" value="LysR-type_TF_proteobact-type"/>
</dbReference>
<evidence type="ECO:0000256" key="3">
    <source>
        <dbReference type="ARBA" id="ARBA00023125"/>
    </source>
</evidence>
<dbReference type="SUPFAM" id="SSF46785">
    <property type="entry name" value="Winged helix' DNA-binding domain"/>
    <property type="match status" value="1"/>
</dbReference>
<dbReference type="GO" id="GO:0003700">
    <property type="term" value="F:DNA-binding transcription factor activity"/>
    <property type="evidence" value="ECO:0007669"/>
    <property type="project" value="InterPro"/>
</dbReference>
<protein>
    <submittedName>
        <fullName evidence="6">HTH-type transcriptional regulator PgrR</fullName>
    </submittedName>
</protein>
<dbReference type="CDD" id="cd08472">
    <property type="entry name" value="PBP2_CrgA_like_3"/>
    <property type="match status" value="1"/>
</dbReference>
<dbReference type="GO" id="GO:0006351">
    <property type="term" value="P:DNA-templated transcription"/>
    <property type="evidence" value="ECO:0007669"/>
    <property type="project" value="TreeGrafter"/>
</dbReference>
<evidence type="ECO:0000313" key="6">
    <source>
        <dbReference type="EMBL" id="QHM69973.1"/>
    </source>
</evidence>
<dbReference type="GO" id="GO:0043565">
    <property type="term" value="F:sequence-specific DNA binding"/>
    <property type="evidence" value="ECO:0007669"/>
    <property type="project" value="TreeGrafter"/>
</dbReference>
<dbReference type="PANTHER" id="PTHR30537">
    <property type="entry name" value="HTH-TYPE TRANSCRIPTIONAL REGULATOR"/>
    <property type="match status" value="1"/>
</dbReference>
<dbReference type="EMBL" id="CP028271">
    <property type="protein sequence ID" value="QHM69973.1"/>
    <property type="molecule type" value="Genomic_DNA"/>
</dbReference>
<evidence type="ECO:0000259" key="5">
    <source>
        <dbReference type="PROSITE" id="PS50931"/>
    </source>
</evidence>
<gene>
    <name evidence="6" type="primary">pgrR_2</name>
    <name evidence="6" type="ORF">C7M51_00233</name>
</gene>
<dbReference type="PANTHER" id="PTHR30537:SF72">
    <property type="entry name" value="LYSR FAMILY TRANSCRIPTIONAL REGULATOR"/>
    <property type="match status" value="1"/>
</dbReference>
<keyword evidence="3" id="KW-0238">DNA-binding</keyword>
<dbReference type="InterPro" id="IPR036390">
    <property type="entry name" value="WH_DNA-bd_sf"/>
</dbReference>
<reference evidence="6 7" key="1">
    <citation type="submission" date="2018-03" db="EMBL/GenBank/DDBJ databases">
        <title>Pantoea intestinalis SRCM103226 isolated form the mealworm.</title>
        <authorList>
            <person name="Jeong D.-Y."/>
            <person name="Kim J.W."/>
        </authorList>
    </citation>
    <scope>NUCLEOTIDE SEQUENCE [LARGE SCALE GENOMIC DNA]</scope>
    <source>
        <strain evidence="6 7">SRCM103226</strain>
    </source>
</reference>
<dbReference type="Gene3D" id="3.40.190.290">
    <property type="match status" value="1"/>
</dbReference>
<dbReference type="SUPFAM" id="SSF53850">
    <property type="entry name" value="Periplasmic binding protein-like II"/>
    <property type="match status" value="1"/>
</dbReference>
<dbReference type="InterPro" id="IPR000847">
    <property type="entry name" value="LysR_HTH_N"/>
</dbReference>
<dbReference type="InterPro" id="IPR005119">
    <property type="entry name" value="LysR_subst-bd"/>
</dbReference>
<dbReference type="Proteomes" id="UP000464053">
    <property type="component" value="Chromosome"/>
</dbReference>
<dbReference type="Pfam" id="PF03466">
    <property type="entry name" value="LysR_substrate"/>
    <property type="match status" value="1"/>
</dbReference>
<evidence type="ECO:0000313" key="7">
    <source>
        <dbReference type="Proteomes" id="UP000464053"/>
    </source>
</evidence>